<keyword evidence="2" id="KW-1185">Reference proteome</keyword>
<sequence>MFHSCECTDVTPYHRKLSKIEFWKLFKKSLHSNKCGAEGCIRILSIIAEGFSISKLKKNLSIGSDMITNAHKHARLYRPDHANIAQSSYKVDSKSNLPICYLRDQKSELWKKFEETYPNGMKKTLFMVRLANTTLCQICNDYEFEPFENLESIDIILTRIDQLKRHMRRGYEEELKINFNGIIIYDSCISYCLLYAFGDCDQIQKLEEIQEKLKYYLSHQTRKVYLNAQFKPMLNSLDNNGAIIICNYKIRVLSKSARETKSEFFEPGEAKTIIDSHHAAVEPGEAKTIIDSHHAAVGTSISYVIKRYIQVGYDIATGEDIVMAKEQSADWPINNDKEGYICIRTLPGIGKFINFSPSHIANLCNENIVRLQPLIPNGKYLLKQYQIFFRFYIIIKYYFTNPEFKENIINNKERQLIISIDTDFPLNKGWTLKGNQKLGMQNELSLFVESGEISKEDIPKVLTIQNWIATFSRTWKTQATEQYLY</sequence>
<protein>
    <submittedName>
        <fullName evidence="1">Uncharacterized protein</fullName>
    </submittedName>
</protein>
<accession>A0A397J191</accession>
<organism evidence="1 2">
    <name type="scientific">Diversispora epigaea</name>
    <dbReference type="NCBI Taxonomy" id="1348612"/>
    <lineage>
        <taxon>Eukaryota</taxon>
        <taxon>Fungi</taxon>
        <taxon>Fungi incertae sedis</taxon>
        <taxon>Mucoromycota</taxon>
        <taxon>Glomeromycotina</taxon>
        <taxon>Glomeromycetes</taxon>
        <taxon>Diversisporales</taxon>
        <taxon>Diversisporaceae</taxon>
        <taxon>Diversispora</taxon>
    </lineage>
</organism>
<dbReference type="AlphaFoldDB" id="A0A397J191"/>
<dbReference type="Proteomes" id="UP000266861">
    <property type="component" value="Unassembled WGS sequence"/>
</dbReference>
<evidence type="ECO:0000313" key="2">
    <source>
        <dbReference type="Proteomes" id="UP000266861"/>
    </source>
</evidence>
<comment type="caution">
    <text evidence="1">The sequence shown here is derived from an EMBL/GenBank/DDBJ whole genome shotgun (WGS) entry which is preliminary data.</text>
</comment>
<dbReference type="EMBL" id="PQFF01000124">
    <property type="protein sequence ID" value="RHZ80672.1"/>
    <property type="molecule type" value="Genomic_DNA"/>
</dbReference>
<proteinExistence type="predicted"/>
<gene>
    <name evidence="1" type="ORF">Glove_133g8</name>
</gene>
<reference evidence="1 2" key="1">
    <citation type="submission" date="2018-08" db="EMBL/GenBank/DDBJ databases">
        <title>Genome and evolution of the arbuscular mycorrhizal fungus Diversispora epigaea (formerly Glomus versiforme) and its bacterial endosymbionts.</title>
        <authorList>
            <person name="Sun X."/>
            <person name="Fei Z."/>
            <person name="Harrison M."/>
        </authorList>
    </citation>
    <scope>NUCLEOTIDE SEQUENCE [LARGE SCALE GENOMIC DNA]</scope>
    <source>
        <strain evidence="1 2">IT104</strain>
    </source>
</reference>
<name>A0A397J191_9GLOM</name>
<evidence type="ECO:0000313" key="1">
    <source>
        <dbReference type="EMBL" id="RHZ80672.1"/>
    </source>
</evidence>